<sequence length="474" mass="52467">MKKIRSKSRSKSRTQSSKRQELEVSIPLVSIIGIGLVIAFYTLLYPFKESAIGVLLYDRGFTQYLVMFLAAMVIATISLKLLTLQPEYNALSKIWIAEHIPLGKPNSDEVSYLQERLMSEGSLVARRCGRIVAAYIKSGDRETATEFALDDSSFYQSASESSFSVPRILVWAIPLLGFIGTVVGISSAVSGFSGFLQEAGDVEQIKEGIGMVTGGLAVAFDTTLLALFLSVLVMIPLVLVERYESRLLLGIDIFINDKLLPRLRDKKQSLSAEAINTAVQGAINEHFPNPEKLVEPAHNYAQQAASSLAKGFLSEISKVQDVSSQVITQVGEVRQLADRDRQQFMEFFAQQQQANQEAVATIQALVTEIKAKNNHLADGLNLQARQITKQLEQAANILENRVIALGKSASKISDLREWQASLDESLRSLEKTAKLAQVLEEVRDNLGQLRPVLNNLNKPRKITLVEQDNYNGRQ</sequence>
<evidence type="ECO:0000259" key="8">
    <source>
        <dbReference type="Pfam" id="PF01618"/>
    </source>
</evidence>
<keyword evidence="10" id="KW-1185">Reference proteome</keyword>
<keyword evidence="6" id="KW-0653">Protein transport</keyword>
<keyword evidence="2" id="KW-1003">Cell membrane</keyword>
<comment type="similarity">
    <text evidence="6">Belongs to the exbB/tolQ family.</text>
</comment>
<evidence type="ECO:0000313" key="10">
    <source>
        <dbReference type="Proteomes" id="UP000320055"/>
    </source>
</evidence>
<evidence type="ECO:0000256" key="6">
    <source>
        <dbReference type="RuleBase" id="RU004057"/>
    </source>
</evidence>
<dbReference type="AlphaFoldDB" id="A0A563VM23"/>
<dbReference type="RefSeq" id="WP_144870405.1">
    <property type="nucleotide sequence ID" value="NZ_LR213899.1"/>
</dbReference>
<evidence type="ECO:0000256" key="4">
    <source>
        <dbReference type="ARBA" id="ARBA00022989"/>
    </source>
</evidence>
<keyword evidence="5 7" id="KW-0472">Membrane</keyword>
<feature type="transmembrane region" description="Helical" evidence="7">
    <location>
        <begin position="64"/>
        <end position="83"/>
    </location>
</feature>
<dbReference type="Pfam" id="PF01618">
    <property type="entry name" value="MotA_ExbB"/>
    <property type="match status" value="1"/>
</dbReference>
<proteinExistence type="inferred from homology"/>
<dbReference type="InterPro" id="IPR002898">
    <property type="entry name" value="MotA_ExbB_proton_chnl"/>
</dbReference>
<keyword evidence="3 7" id="KW-0812">Transmembrane</keyword>
<dbReference type="Proteomes" id="UP000320055">
    <property type="component" value="Unassembled WGS sequence"/>
</dbReference>
<organism evidence="9 10">
    <name type="scientific">Hyella patelloides LEGE 07179</name>
    <dbReference type="NCBI Taxonomy" id="945734"/>
    <lineage>
        <taxon>Bacteria</taxon>
        <taxon>Bacillati</taxon>
        <taxon>Cyanobacteriota</taxon>
        <taxon>Cyanophyceae</taxon>
        <taxon>Pleurocapsales</taxon>
        <taxon>Hyellaceae</taxon>
        <taxon>Hyella</taxon>
    </lineage>
</organism>
<keyword evidence="4 7" id="KW-1133">Transmembrane helix</keyword>
<evidence type="ECO:0000256" key="5">
    <source>
        <dbReference type="ARBA" id="ARBA00023136"/>
    </source>
</evidence>
<dbReference type="GO" id="GO:0005886">
    <property type="term" value="C:plasma membrane"/>
    <property type="evidence" value="ECO:0007669"/>
    <property type="project" value="UniProtKB-SubCell"/>
</dbReference>
<reference evidence="9 10" key="1">
    <citation type="submission" date="2019-01" db="EMBL/GenBank/DDBJ databases">
        <authorList>
            <person name="Brito A."/>
        </authorList>
    </citation>
    <scope>NUCLEOTIDE SEQUENCE [LARGE SCALE GENOMIC DNA]</scope>
    <source>
        <strain evidence="9">1</strain>
    </source>
</reference>
<dbReference type="InterPro" id="IPR050790">
    <property type="entry name" value="ExbB/TolQ_transport"/>
</dbReference>
<dbReference type="PANTHER" id="PTHR30625">
    <property type="entry name" value="PROTEIN TOLQ"/>
    <property type="match status" value="1"/>
</dbReference>
<evidence type="ECO:0000256" key="1">
    <source>
        <dbReference type="ARBA" id="ARBA00004651"/>
    </source>
</evidence>
<comment type="subcellular location">
    <subcellularLocation>
        <location evidence="1">Cell membrane</location>
        <topology evidence="1">Multi-pass membrane protein</topology>
    </subcellularLocation>
    <subcellularLocation>
        <location evidence="6">Membrane</location>
        <topology evidence="6">Multi-pass membrane protein</topology>
    </subcellularLocation>
</comment>
<protein>
    <recommendedName>
        <fullName evidence="8">MotA/TolQ/ExbB proton channel domain-containing protein</fullName>
    </recommendedName>
</protein>
<feature type="domain" description="MotA/TolQ/ExbB proton channel" evidence="8">
    <location>
        <begin position="139"/>
        <end position="235"/>
    </location>
</feature>
<feature type="transmembrane region" description="Helical" evidence="7">
    <location>
        <begin position="21"/>
        <end position="44"/>
    </location>
</feature>
<evidence type="ECO:0000256" key="7">
    <source>
        <dbReference type="SAM" id="Phobius"/>
    </source>
</evidence>
<dbReference type="OrthoDB" id="5290956at2"/>
<dbReference type="PANTHER" id="PTHR30625:SF11">
    <property type="entry name" value="MOTA_TOLQ_EXBB PROTON CHANNEL DOMAIN-CONTAINING PROTEIN"/>
    <property type="match status" value="1"/>
</dbReference>
<dbReference type="GO" id="GO:0017038">
    <property type="term" value="P:protein import"/>
    <property type="evidence" value="ECO:0007669"/>
    <property type="project" value="TreeGrafter"/>
</dbReference>
<evidence type="ECO:0000313" key="9">
    <source>
        <dbReference type="EMBL" id="VEP12407.1"/>
    </source>
</evidence>
<evidence type="ECO:0000256" key="3">
    <source>
        <dbReference type="ARBA" id="ARBA00022692"/>
    </source>
</evidence>
<evidence type="ECO:0000256" key="2">
    <source>
        <dbReference type="ARBA" id="ARBA00022475"/>
    </source>
</evidence>
<dbReference type="EMBL" id="CAACVJ010000055">
    <property type="protein sequence ID" value="VEP12407.1"/>
    <property type="molecule type" value="Genomic_DNA"/>
</dbReference>
<accession>A0A563VM23</accession>
<keyword evidence="6" id="KW-0813">Transport</keyword>
<feature type="transmembrane region" description="Helical" evidence="7">
    <location>
        <begin position="216"/>
        <end position="240"/>
    </location>
</feature>
<feature type="transmembrane region" description="Helical" evidence="7">
    <location>
        <begin position="168"/>
        <end position="196"/>
    </location>
</feature>
<name>A0A563VM23_9CYAN</name>
<gene>
    <name evidence="9" type="ORF">H1P_1480005</name>
</gene>